<evidence type="ECO:0000256" key="4">
    <source>
        <dbReference type="ARBA" id="ARBA00022989"/>
    </source>
</evidence>
<dbReference type="GO" id="GO:0005886">
    <property type="term" value="C:plasma membrane"/>
    <property type="evidence" value="ECO:0007669"/>
    <property type="project" value="UniProtKB-SubCell"/>
</dbReference>
<name>A0A1T5P5K8_9BACT</name>
<keyword evidence="2" id="KW-1003">Cell membrane</keyword>
<feature type="transmembrane region" description="Helical" evidence="6">
    <location>
        <begin position="66"/>
        <end position="88"/>
    </location>
</feature>
<feature type="transmembrane region" description="Helical" evidence="6">
    <location>
        <begin position="373"/>
        <end position="389"/>
    </location>
</feature>
<dbReference type="Pfam" id="PF13567">
    <property type="entry name" value="DUF4131"/>
    <property type="match status" value="1"/>
</dbReference>
<dbReference type="EMBL" id="FUZZ01000003">
    <property type="protein sequence ID" value="SKD08064.1"/>
    <property type="molecule type" value="Genomic_DNA"/>
</dbReference>
<evidence type="ECO:0000259" key="8">
    <source>
        <dbReference type="Pfam" id="PF13567"/>
    </source>
</evidence>
<keyword evidence="5 6" id="KW-0472">Membrane</keyword>
<evidence type="ECO:0000259" key="7">
    <source>
        <dbReference type="Pfam" id="PF03772"/>
    </source>
</evidence>
<feature type="transmembrane region" description="Helical" evidence="6">
    <location>
        <begin position="523"/>
        <end position="543"/>
    </location>
</feature>
<evidence type="ECO:0000256" key="2">
    <source>
        <dbReference type="ARBA" id="ARBA00022475"/>
    </source>
</evidence>
<accession>A0A1T5P5K8</accession>
<feature type="transmembrane region" description="Helical" evidence="6">
    <location>
        <begin position="496"/>
        <end position="517"/>
    </location>
</feature>
<sequence length="698" mass="79867">MEFESTLFVVMCWKRAPFLRIVVPLLAGITLQLYIPVYPALYIVLICCCMAGISVFRFLPLQWRFAAAWLPGILLFMLISCCGGLLLYNTDLRHSKGFYDKYTTDTPFYLLRINEPPQEKPRSFKTTAQVVAICRKGEWMPVKGCLLLYTGKDSLTPALHYGDELIARKRPELIKFNGNPGAFNYQQYMVTQQVYQQLYLRNEDFYRLPRNRGHPVRRLLLRARDYCLYNLKKYIGNGPEAGMAEALLIGYRRDLDRDVVQSYSNTGIVHVIAISGMHLALLYGTLLWLLQWLPAHRWLHITKALIILLVLWGFALLTGASASVLRSAVMFTGITIGRFVLHRHSSIYNTLAASATLLLCFNPYLAVDAGFQLSYLAVLSILLFYQPIYRLFQWKYRWTDWLWQMVAVSLAAQLITTPVSLFYFHQFPNYFLPANLIAVPLSTVIIYGEVMLLLLAPFGTPAVWLGSALKYMILGMNNCIRWIGELPGALIRDIHCSLAQTVLLYVLIAVLALWLLVRFRPGLWMGLLCIWGLLMARVSWVVACRSQCSIIVYNVPAYTAVDCIKGNLVQFTGNDSVWQLPVAQQLLNTRTNLRVHPGKPASFQQYGRFLSFEGKRLLIIDSALPDRAPPEKFRTNYILLTRNPSLDIRRLGDFYTFDTLIFAASNSSRRIEKWKSDCYVLTLRFFSVPDQGAYVINF</sequence>
<evidence type="ECO:0000256" key="3">
    <source>
        <dbReference type="ARBA" id="ARBA00022692"/>
    </source>
</evidence>
<proteinExistence type="predicted"/>
<dbReference type="NCBIfam" id="TIGR00360">
    <property type="entry name" value="ComEC_N-term"/>
    <property type="match status" value="1"/>
</dbReference>
<dbReference type="InterPro" id="IPR004477">
    <property type="entry name" value="ComEC_N"/>
</dbReference>
<dbReference type="AlphaFoldDB" id="A0A1T5P5K8"/>
<comment type="subcellular location">
    <subcellularLocation>
        <location evidence="1">Cell membrane</location>
        <topology evidence="1">Multi-pass membrane protein</topology>
    </subcellularLocation>
</comment>
<organism evidence="9 10">
    <name type="scientific">Chitinophaga ginsengisegetis</name>
    <dbReference type="NCBI Taxonomy" id="393003"/>
    <lineage>
        <taxon>Bacteria</taxon>
        <taxon>Pseudomonadati</taxon>
        <taxon>Bacteroidota</taxon>
        <taxon>Chitinophagia</taxon>
        <taxon>Chitinophagales</taxon>
        <taxon>Chitinophagaceae</taxon>
        <taxon>Chitinophaga</taxon>
    </lineage>
</organism>
<feature type="domain" description="ComEC/Rec2-related protein" evidence="7">
    <location>
        <begin position="247"/>
        <end position="516"/>
    </location>
</feature>
<dbReference type="Proteomes" id="UP000190166">
    <property type="component" value="Unassembled WGS sequence"/>
</dbReference>
<dbReference type="PANTHER" id="PTHR30619:SF1">
    <property type="entry name" value="RECOMBINATION PROTEIN 2"/>
    <property type="match status" value="1"/>
</dbReference>
<dbReference type="Pfam" id="PF03772">
    <property type="entry name" value="Competence"/>
    <property type="match status" value="1"/>
</dbReference>
<feature type="transmembrane region" description="Helical" evidence="6">
    <location>
        <begin position="401"/>
        <end position="424"/>
    </location>
</feature>
<evidence type="ECO:0000256" key="1">
    <source>
        <dbReference type="ARBA" id="ARBA00004651"/>
    </source>
</evidence>
<dbReference type="InterPro" id="IPR052159">
    <property type="entry name" value="Competence_DNA_uptake"/>
</dbReference>
<dbReference type="InterPro" id="IPR025405">
    <property type="entry name" value="DUF4131"/>
</dbReference>
<feature type="domain" description="DUF4131" evidence="8">
    <location>
        <begin position="40"/>
        <end position="202"/>
    </location>
</feature>
<evidence type="ECO:0000313" key="9">
    <source>
        <dbReference type="EMBL" id="SKD08064.1"/>
    </source>
</evidence>
<feature type="transmembrane region" description="Helical" evidence="6">
    <location>
        <begin position="436"/>
        <end position="456"/>
    </location>
</feature>
<protein>
    <submittedName>
        <fullName evidence="9">Competence protein ComEC</fullName>
    </submittedName>
</protein>
<evidence type="ECO:0000256" key="5">
    <source>
        <dbReference type="ARBA" id="ARBA00023136"/>
    </source>
</evidence>
<feature type="transmembrane region" description="Helical" evidence="6">
    <location>
        <begin position="305"/>
        <end position="325"/>
    </location>
</feature>
<feature type="transmembrane region" description="Helical" evidence="6">
    <location>
        <begin position="345"/>
        <end position="366"/>
    </location>
</feature>
<dbReference type="RefSeq" id="WP_079471297.1">
    <property type="nucleotide sequence ID" value="NZ_FUZZ01000003.1"/>
</dbReference>
<reference evidence="10" key="1">
    <citation type="submission" date="2017-02" db="EMBL/GenBank/DDBJ databases">
        <authorList>
            <person name="Varghese N."/>
            <person name="Submissions S."/>
        </authorList>
    </citation>
    <scope>NUCLEOTIDE SEQUENCE [LARGE SCALE GENOMIC DNA]</scope>
    <source>
        <strain evidence="10">DSM 18108</strain>
    </source>
</reference>
<evidence type="ECO:0000313" key="10">
    <source>
        <dbReference type="Proteomes" id="UP000190166"/>
    </source>
</evidence>
<keyword evidence="3 6" id="KW-0812">Transmembrane</keyword>
<dbReference type="PANTHER" id="PTHR30619">
    <property type="entry name" value="DNA INTERNALIZATION/COMPETENCE PROTEIN COMEC/REC2"/>
    <property type="match status" value="1"/>
</dbReference>
<keyword evidence="10" id="KW-1185">Reference proteome</keyword>
<evidence type="ECO:0000256" key="6">
    <source>
        <dbReference type="SAM" id="Phobius"/>
    </source>
</evidence>
<gene>
    <name evidence="9" type="ORF">SAMN05660461_4015</name>
</gene>
<feature type="transmembrane region" description="Helical" evidence="6">
    <location>
        <begin position="41"/>
        <end position="59"/>
    </location>
</feature>
<keyword evidence="4 6" id="KW-1133">Transmembrane helix</keyword>
<dbReference type="STRING" id="393003.SAMN05660461_4015"/>
<feature type="transmembrane region" description="Helical" evidence="6">
    <location>
        <begin position="267"/>
        <end position="293"/>
    </location>
</feature>